<feature type="repeat" description="WD" evidence="3">
    <location>
        <begin position="1"/>
        <end position="34"/>
    </location>
</feature>
<dbReference type="InterPro" id="IPR036322">
    <property type="entry name" value="WD40_repeat_dom_sf"/>
</dbReference>
<dbReference type="Proteomes" id="UP001218218">
    <property type="component" value="Unassembled WGS sequence"/>
</dbReference>
<evidence type="ECO:0000256" key="1">
    <source>
        <dbReference type="ARBA" id="ARBA00022574"/>
    </source>
</evidence>
<gene>
    <name evidence="4" type="ORF">DFH08DRAFT_907420</name>
</gene>
<dbReference type="SUPFAM" id="SSF50978">
    <property type="entry name" value="WD40 repeat-like"/>
    <property type="match status" value="1"/>
</dbReference>
<evidence type="ECO:0008006" key="6">
    <source>
        <dbReference type="Google" id="ProtNLM"/>
    </source>
</evidence>
<dbReference type="PROSITE" id="PS50082">
    <property type="entry name" value="WD_REPEATS_2"/>
    <property type="match status" value="2"/>
</dbReference>
<dbReference type="Pfam" id="PF00400">
    <property type="entry name" value="WD40"/>
    <property type="match status" value="2"/>
</dbReference>
<keyword evidence="5" id="KW-1185">Reference proteome</keyword>
<dbReference type="InterPro" id="IPR015943">
    <property type="entry name" value="WD40/YVTN_repeat-like_dom_sf"/>
</dbReference>
<evidence type="ECO:0000313" key="4">
    <source>
        <dbReference type="EMBL" id="KAJ7301106.1"/>
    </source>
</evidence>
<name>A0AAD6YY20_9AGAR</name>
<dbReference type="EMBL" id="JARIHO010000143">
    <property type="protein sequence ID" value="KAJ7301106.1"/>
    <property type="molecule type" value="Genomic_DNA"/>
</dbReference>
<dbReference type="Gene3D" id="2.130.10.10">
    <property type="entry name" value="YVTN repeat-like/Quinoprotein amine dehydrogenase"/>
    <property type="match status" value="1"/>
</dbReference>
<reference evidence="4" key="1">
    <citation type="submission" date="2023-03" db="EMBL/GenBank/DDBJ databases">
        <title>Massive genome expansion in bonnet fungi (Mycena s.s.) driven by repeated elements and novel gene families across ecological guilds.</title>
        <authorList>
            <consortium name="Lawrence Berkeley National Laboratory"/>
            <person name="Harder C.B."/>
            <person name="Miyauchi S."/>
            <person name="Viragh M."/>
            <person name="Kuo A."/>
            <person name="Thoen E."/>
            <person name="Andreopoulos B."/>
            <person name="Lu D."/>
            <person name="Skrede I."/>
            <person name="Drula E."/>
            <person name="Henrissat B."/>
            <person name="Morin E."/>
            <person name="Kohler A."/>
            <person name="Barry K."/>
            <person name="LaButti K."/>
            <person name="Morin E."/>
            <person name="Salamov A."/>
            <person name="Lipzen A."/>
            <person name="Mereny Z."/>
            <person name="Hegedus B."/>
            <person name="Baldrian P."/>
            <person name="Stursova M."/>
            <person name="Weitz H."/>
            <person name="Taylor A."/>
            <person name="Grigoriev I.V."/>
            <person name="Nagy L.G."/>
            <person name="Martin F."/>
            <person name="Kauserud H."/>
        </authorList>
    </citation>
    <scope>NUCLEOTIDE SEQUENCE</scope>
    <source>
        <strain evidence="4">CBHHK002</strain>
    </source>
</reference>
<dbReference type="GO" id="GO:1990234">
    <property type="term" value="C:transferase complex"/>
    <property type="evidence" value="ECO:0007669"/>
    <property type="project" value="UniProtKB-ARBA"/>
</dbReference>
<comment type="caution">
    <text evidence="4">The sequence shown here is derived from an EMBL/GenBank/DDBJ whole genome shotgun (WGS) entry which is preliminary data.</text>
</comment>
<sequence length="150" mass="16500">MSVAFLHDGAHIVSGSVDRTIRVWDVKTGRALVELTKRHTGPVSSVAFSPNGAGIMAASGYMHIHMWTGIFTEDKFSPSVRDLSTSAITSLHAQGSWIYGSGQELLMWVPPEYCPYLHLPPHIILIAPVRVVVDTTHWVSGTDWVNCYTP</sequence>
<dbReference type="InterPro" id="IPR019775">
    <property type="entry name" value="WD40_repeat_CS"/>
</dbReference>
<keyword evidence="1 3" id="KW-0853">WD repeat</keyword>
<dbReference type="PANTHER" id="PTHR22847:SF637">
    <property type="entry name" value="WD REPEAT DOMAIN 5B"/>
    <property type="match status" value="1"/>
</dbReference>
<evidence type="ECO:0000313" key="5">
    <source>
        <dbReference type="Proteomes" id="UP001218218"/>
    </source>
</evidence>
<evidence type="ECO:0000256" key="2">
    <source>
        <dbReference type="ARBA" id="ARBA00022737"/>
    </source>
</evidence>
<organism evidence="4 5">
    <name type="scientific">Mycena albidolilacea</name>
    <dbReference type="NCBI Taxonomy" id="1033008"/>
    <lineage>
        <taxon>Eukaryota</taxon>
        <taxon>Fungi</taxon>
        <taxon>Dikarya</taxon>
        <taxon>Basidiomycota</taxon>
        <taxon>Agaricomycotina</taxon>
        <taxon>Agaricomycetes</taxon>
        <taxon>Agaricomycetidae</taxon>
        <taxon>Agaricales</taxon>
        <taxon>Marasmiineae</taxon>
        <taxon>Mycenaceae</taxon>
        <taxon>Mycena</taxon>
    </lineage>
</organism>
<evidence type="ECO:0000256" key="3">
    <source>
        <dbReference type="PROSITE-ProRule" id="PRU00221"/>
    </source>
</evidence>
<dbReference type="PANTHER" id="PTHR22847">
    <property type="entry name" value="WD40 REPEAT PROTEIN"/>
    <property type="match status" value="1"/>
</dbReference>
<dbReference type="AlphaFoldDB" id="A0AAD6YY20"/>
<dbReference type="InterPro" id="IPR001680">
    <property type="entry name" value="WD40_rpt"/>
</dbReference>
<protein>
    <recommendedName>
        <fullName evidence="6">WD40 repeat-like protein</fullName>
    </recommendedName>
</protein>
<dbReference type="PROSITE" id="PS00678">
    <property type="entry name" value="WD_REPEATS_1"/>
    <property type="match status" value="1"/>
</dbReference>
<dbReference type="PROSITE" id="PS50294">
    <property type="entry name" value="WD_REPEATS_REGION"/>
    <property type="match status" value="1"/>
</dbReference>
<feature type="repeat" description="WD" evidence="3">
    <location>
        <begin position="36"/>
        <end position="67"/>
    </location>
</feature>
<keyword evidence="2" id="KW-0677">Repeat</keyword>
<accession>A0AAD6YY20</accession>
<proteinExistence type="predicted"/>
<dbReference type="SMART" id="SM00320">
    <property type="entry name" value="WD40"/>
    <property type="match status" value="2"/>
</dbReference>